<dbReference type="KEGG" id="srho:HH216_18730"/>
<sequence>MLRNRQSFARQWGWLVVFGLLLTALTGWAQTFPLQVQVSVLPPYSAYLQDYPGAGQQVRVFIINTSRSTYQIRLAGQLTGDNGIEIRTSANYRPPRPLTVPPGQTLLSRNDLEGLFDLNQVEVTGIDKNLLARGLPLPDGTYQLCIRAFNETATNTAAVPFGQPLSAEFPIGCSAPITVRSVEPPILIAPLCDAEVTATNPQAMVFTWTPPAGVSPVSVEYTLRVVELPQADVDPNVFIDAVALPRSGVEVRGLRTSTFLYGPTQPPLQLGKRYAWRVQAIDRSGKLHFLNDGKAPVCSFTYGTGLPPLTKTPGLELVQTPGKLIPLPGLVGEDTPPEGATAVASKISPQSTPYEQKITNCSCKTPPGVTVGSVDDNKTVVNKKQLTIAGFTVDLTNVSLDENQRINGSGTVQLPYVGGGYIKLRVKLDKVQCNSAGQAVAGIARGLLNQNAGLLPDYDKPDFSALSLKPNDVKKIAQKISDIKNDVLASKNSAGWEMPLGVYMSAVDVAITNVVFEPAQAYFDAVTWFKVAKASFGGLPLSATKVCLSPGKAMCGDMTLYLGLDTPVPPSLTFKGASTNVNDKALGNLDFTKITSVNLKEWAFKSIHILADLKLAGLKEASGANKDKDVAFSLVYDSPKADLNDWTARVSFPDFYVDKLSRDFIFSMDGQQGIYDQSESPDEAPDEHTAKLPGDYPQKGQKPGNEWTGLFFPKLKVTTTVLKSLNKGEPTVLTVDNLIYDDNGFTGLINATPIIKLGAGSLDGWYCSADTLRLNLFTSAFKEARLAGRVVMPIFKYTDDTDETQVEKSSIWPYTCTLSKDEKPGSGLAYQFQIVAPKEEASVAIWAAKLSVLKGTNITVGNKGNKDGAFNATVTLNARLSVNAKIVSPGMTIEGMELQSSPPDGKSYFTPGKFNSSFASPQKSLLADADNEGFPVTIKGVSLTTVTGNPGKYDFKFTGDITLMEGNVHAAVSPYVRFTIAFGAGKRPNWGLDKVGVDSVGIHGSLSFMRIDGSAVFFDAESNPKYGDGFKGDMRVAVLGAAMKLQGYFGRVNGFRYWQVGGLAELPTPIPIPGTPLSLAGFGGGAFHNMVKETQPGAPGKPSQIGYTPSKDHTGFEVAVEVTLQRRDLLDMTGVMAATVRTDNGFHLSDLRLDLTATLLGPEPDKALAKGDGYIDVNFDQGFFDSKFALTMSYQPAGTSALTITGKGDMGMHVTFPGALGDASAKLTDDQKKPGGWYFYLGLPDATPCGNADDCFANSQRIKLEVKLSELGSVGFGSYFVMYNNLKPTGIDKLPPPPWGISEADLKALGYHGGQPAGSDALAFGAGFVADGHPSFGPFRADYHVALGFDFALQKVTAPCAGGEVPGINGWYANGQMYADMRLTLGIEIDVWIYTGYLELLKLQATALLEGGMVNPVWLHGSILLRYRALGGRIKGSTTFELWYNKDGQCKPEFEQPNPFADLPLISGMTPENGGTNVSVIAPYYAEFSYPVRTLIQINDVDPESKQPIASFRTFRLDFTSGTPANPFVTTALSTDPQSKCTVNNDGRLRFGSDPDGGGNFNVSFFRDATLPPNTKLSVSLTLGVNLLNTGTNKYEPYSYKNQLITETKSSTFTTGECVSSLSQDGEVPSVAYSYPFEGQRYLTINDAGIFGYVELSSNFGCCLNNIQTDKFYRLSVRYTALKGGKFDKKDPSTVWTNPNAQFDGKMLRFGIPPNFLQKKTLYRLEVFREPTDALVAEQTKIIAAQKGKIRKALEANYFGGQSAEFGFGTATVSTKPGAGLGSKSASINGLAQSYNGAYADQATQQTNGGKLGTATGMKITSQQAGAMNDIKLGKGKSDEVVDVKTQLEQPVYSYYFQTSQYGTLAEKLKASPFLLTEQKTVRTSTIEAYTIPMQGAEGFDSYELLWKKLPNGSYLPPLVLQKVLDTSNPWFAEFVKPMLGLIDGISAYKNASQDILFKTAANTSYGVVDYETLMRQVVLVNQGGFDKPQPPLSKSSMNAYLKN</sequence>
<protein>
    <recommendedName>
        <fullName evidence="4">TANFOR domain-containing protein</fullName>
    </recommendedName>
</protein>
<dbReference type="EMBL" id="CP051677">
    <property type="protein sequence ID" value="QJD80225.1"/>
    <property type="molecule type" value="Genomic_DNA"/>
</dbReference>
<evidence type="ECO:0008006" key="4">
    <source>
        <dbReference type="Google" id="ProtNLM"/>
    </source>
</evidence>
<gene>
    <name evidence="2" type="ORF">HH216_18730</name>
</gene>
<evidence type="ECO:0000256" key="1">
    <source>
        <dbReference type="SAM" id="MobiDB-lite"/>
    </source>
</evidence>
<dbReference type="Proteomes" id="UP000501128">
    <property type="component" value="Chromosome"/>
</dbReference>
<proteinExistence type="predicted"/>
<feature type="region of interest" description="Disordered" evidence="1">
    <location>
        <begin position="675"/>
        <end position="699"/>
    </location>
</feature>
<keyword evidence="3" id="KW-1185">Reference proteome</keyword>
<evidence type="ECO:0000313" key="3">
    <source>
        <dbReference type="Proteomes" id="UP000501128"/>
    </source>
</evidence>
<name>A0A7L5DQ11_9BACT</name>
<organism evidence="2 3">
    <name type="scientific">Spirosoma rhododendri</name>
    <dbReference type="NCBI Taxonomy" id="2728024"/>
    <lineage>
        <taxon>Bacteria</taxon>
        <taxon>Pseudomonadati</taxon>
        <taxon>Bacteroidota</taxon>
        <taxon>Cytophagia</taxon>
        <taxon>Cytophagales</taxon>
        <taxon>Cytophagaceae</taxon>
        <taxon>Spirosoma</taxon>
    </lineage>
</organism>
<reference evidence="2 3" key="1">
    <citation type="submission" date="2020-04" db="EMBL/GenBank/DDBJ databases">
        <title>Genome sequencing of novel species.</title>
        <authorList>
            <person name="Heo J."/>
            <person name="Kim S.-J."/>
            <person name="Kim J.-S."/>
            <person name="Hong S.-B."/>
            <person name="Kwon S.-W."/>
        </authorList>
    </citation>
    <scope>NUCLEOTIDE SEQUENCE [LARGE SCALE GENOMIC DNA]</scope>
    <source>
        <strain evidence="2 3">CJU-R4</strain>
    </source>
</reference>
<dbReference type="RefSeq" id="WP_169552184.1">
    <property type="nucleotide sequence ID" value="NZ_CP051677.1"/>
</dbReference>
<evidence type="ECO:0000313" key="2">
    <source>
        <dbReference type="EMBL" id="QJD80225.1"/>
    </source>
</evidence>
<accession>A0A7L5DQ11</accession>